<reference evidence="2" key="1">
    <citation type="journal article" date="2019" name="Int. J. Syst. Evol. Microbiol.">
        <title>The Global Catalogue of Microorganisms (GCM) 10K type strain sequencing project: providing services to taxonomists for standard genome sequencing and annotation.</title>
        <authorList>
            <consortium name="The Broad Institute Genomics Platform"/>
            <consortium name="The Broad Institute Genome Sequencing Center for Infectious Disease"/>
            <person name="Wu L."/>
            <person name="Ma J."/>
        </authorList>
    </citation>
    <scope>NUCLEOTIDE SEQUENCE [LARGE SCALE GENOMIC DNA]</scope>
    <source>
        <strain evidence="2">KCTC 42739</strain>
    </source>
</reference>
<organism evidence="1 2">
    <name type="scientific">Sphingomonas hylomeconis</name>
    <dbReference type="NCBI Taxonomy" id="1395958"/>
    <lineage>
        <taxon>Bacteria</taxon>
        <taxon>Pseudomonadati</taxon>
        <taxon>Pseudomonadota</taxon>
        <taxon>Alphaproteobacteria</taxon>
        <taxon>Sphingomonadales</taxon>
        <taxon>Sphingomonadaceae</taxon>
        <taxon>Sphingomonas</taxon>
    </lineage>
</organism>
<proteinExistence type="predicted"/>
<evidence type="ECO:0000313" key="2">
    <source>
        <dbReference type="Proteomes" id="UP001595713"/>
    </source>
</evidence>
<protein>
    <submittedName>
        <fullName evidence="1">Uncharacterized protein</fullName>
    </submittedName>
</protein>
<keyword evidence="2" id="KW-1185">Reference proteome</keyword>
<dbReference type="RefSeq" id="WP_261295901.1">
    <property type="nucleotide sequence ID" value="NZ_JANQBK010000023.1"/>
</dbReference>
<evidence type="ECO:0000313" key="1">
    <source>
        <dbReference type="EMBL" id="MFC3579145.1"/>
    </source>
</evidence>
<gene>
    <name evidence="1" type="ORF">ACFONA_03120</name>
</gene>
<sequence>MPEQQETWIEAMELLNEYGVGWPDEMERRVWQLRGLEENSDKMAHLKRIIECLVHFHFPGSSH</sequence>
<accession>A0ABV7SV02</accession>
<dbReference type="Proteomes" id="UP001595713">
    <property type="component" value="Unassembled WGS sequence"/>
</dbReference>
<dbReference type="EMBL" id="JBHRXP010000001">
    <property type="protein sequence ID" value="MFC3579145.1"/>
    <property type="molecule type" value="Genomic_DNA"/>
</dbReference>
<comment type="caution">
    <text evidence="1">The sequence shown here is derived from an EMBL/GenBank/DDBJ whole genome shotgun (WGS) entry which is preliminary data.</text>
</comment>
<name>A0ABV7SV02_9SPHN</name>